<accession>A0ABS7FTH1</accession>
<dbReference type="Pfam" id="PF17940">
    <property type="entry name" value="TetR_C_31"/>
    <property type="match status" value="1"/>
</dbReference>
<dbReference type="InterPro" id="IPR001647">
    <property type="entry name" value="HTH_TetR"/>
</dbReference>
<feature type="domain" description="HTH tetR-type" evidence="5">
    <location>
        <begin position="7"/>
        <end position="67"/>
    </location>
</feature>
<dbReference type="InterPro" id="IPR041583">
    <property type="entry name" value="TetR_C_31"/>
</dbReference>
<dbReference type="Pfam" id="PF00440">
    <property type="entry name" value="TetR_N"/>
    <property type="match status" value="1"/>
</dbReference>
<dbReference type="PANTHER" id="PTHR30055:SF234">
    <property type="entry name" value="HTH-TYPE TRANSCRIPTIONAL REGULATOR BETI"/>
    <property type="match status" value="1"/>
</dbReference>
<dbReference type="InterPro" id="IPR009057">
    <property type="entry name" value="Homeodomain-like_sf"/>
</dbReference>
<dbReference type="InterPro" id="IPR050109">
    <property type="entry name" value="HTH-type_TetR-like_transc_reg"/>
</dbReference>
<sequence length="191" mass="20204">MRKTAPVTARDRILHAALRLIGEQGVGAVTNRAVARAAGVSLGSLTYHFPNQSDLLREALTRFVDAEIGRITARAERLRAAGLTPAQAADEVEKAVLEFAHGPEQIANLELHLHAARDPGIRDASTRSVEAYDRLAAAVLAALDIPDPDRHAPAVVALLYGLAVRRLATGDTTAAGTAEAFRTLLRGALAP</sequence>
<evidence type="ECO:0000256" key="1">
    <source>
        <dbReference type="ARBA" id="ARBA00023015"/>
    </source>
</evidence>
<evidence type="ECO:0000259" key="5">
    <source>
        <dbReference type="PROSITE" id="PS50977"/>
    </source>
</evidence>
<evidence type="ECO:0000313" key="6">
    <source>
        <dbReference type="EMBL" id="MBW8483707.1"/>
    </source>
</evidence>
<keyword evidence="2 4" id="KW-0238">DNA-binding</keyword>
<protein>
    <submittedName>
        <fullName evidence="6">TetR family transcriptional regulator</fullName>
    </submittedName>
</protein>
<evidence type="ECO:0000256" key="3">
    <source>
        <dbReference type="ARBA" id="ARBA00023163"/>
    </source>
</evidence>
<dbReference type="PANTHER" id="PTHR30055">
    <property type="entry name" value="HTH-TYPE TRANSCRIPTIONAL REGULATOR RUTR"/>
    <property type="match status" value="1"/>
</dbReference>
<keyword evidence="3" id="KW-0804">Transcription</keyword>
<evidence type="ECO:0000256" key="2">
    <source>
        <dbReference type="ARBA" id="ARBA00023125"/>
    </source>
</evidence>
<keyword evidence="1" id="KW-0805">Transcription regulation</keyword>
<gene>
    <name evidence="6" type="ORF">K1Y72_15070</name>
</gene>
<evidence type="ECO:0000256" key="4">
    <source>
        <dbReference type="PROSITE-ProRule" id="PRU00335"/>
    </source>
</evidence>
<dbReference type="EMBL" id="JAIBOA010000008">
    <property type="protein sequence ID" value="MBW8483707.1"/>
    <property type="molecule type" value="Genomic_DNA"/>
</dbReference>
<organism evidence="6 7">
    <name type="scientific">Actinomadura parmotrematis</name>
    <dbReference type="NCBI Taxonomy" id="2864039"/>
    <lineage>
        <taxon>Bacteria</taxon>
        <taxon>Bacillati</taxon>
        <taxon>Actinomycetota</taxon>
        <taxon>Actinomycetes</taxon>
        <taxon>Streptosporangiales</taxon>
        <taxon>Thermomonosporaceae</taxon>
        <taxon>Actinomadura</taxon>
    </lineage>
</organism>
<dbReference type="PROSITE" id="PS50977">
    <property type="entry name" value="HTH_TETR_2"/>
    <property type="match status" value="1"/>
</dbReference>
<feature type="DNA-binding region" description="H-T-H motif" evidence="4">
    <location>
        <begin position="30"/>
        <end position="49"/>
    </location>
</feature>
<dbReference type="SUPFAM" id="SSF48498">
    <property type="entry name" value="Tetracyclin repressor-like, C-terminal domain"/>
    <property type="match status" value="1"/>
</dbReference>
<dbReference type="Proteomes" id="UP000774570">
    <property type="component" value="Unassembled WGS sequence"/>
</dbReference>
<proteinExistence type="predicted"/>
<dbReference type="Gene3D" id="1.10.357.10">
    <property type="entry name" value="Tetracycline Repressor, domain 2"/>
    <property type="match status" value="1"/>
</dbReference>
<keyword evidence="7" id="KW-1185">Reference proteome</keyword>
<reference evidence="6 7" key="1">
    <citation type="submission" date="2021-07" db="EMBL/GenBank/DDBJ databases">
        <title>Actinomadura sp. PM05-2 isolated from lichen.</title>
        <authorList>
            <person name="Somphong A."/>
            <person name="Phongsopitanun W."/>
            <person name="Tanasupawat S."/>
            <person name="Peongsungnone V."/>
        </authorList>
    </citation>
    <scope>NUCLEOTIDE SEQUENCE [LARGE SCALE GENOMIC DNA]</scope>
    <source>
        <strain evidence="6 7">PM05-2</strain>
    </source>
</reference>
<evidence type="ECO:0000313" key="7">
    <source>
        <dbReference type="Proteomes" id="UP000774570"/>
    </source>
</evidence>
<dbReference type="InterPro" id="IPR036271">
    <property type="entry name" value="Tet_transcr_reg_TetR-rel_C_sf"/>
</dbReference>
<name>A0ABS7FTH1_9ACTN</name>
<comment type="caution">
    <text evidence="6">The sequence shown here is derived from an EMBL/GenBank/DDBJ whole genome shotgun (WGS) entry which is preliminary data.</text>
</comment>
<dbReference type="PRINTS" id="PR00455">
    <property type="entry name" value="HTHTETR"/>
</dbReference>
<dbReference type="SUPFAM" id="SSF46689">
    <property type="entry name" value="Homeodomain-like"/>
    <property type="match status" value="1"/>
</dbReference>